<reference evidence="1" key="1">
    <citation type="submission" date="2019-09" db="EMBL/GenBank/DDBJ databases">
        <title>The Mitochondrial Proteome of the Jakobid, Andalucia godoyi, a Protist With the Most Gene-Rich and Bacteria-Like Mitochondrial Genome.</title>
        <authorList>
            <person name="Gray M.W."/>
            <person name="Burger G."/>
            <person name="Derelle R."/>
            <person name="Klimes V."/>
            <person name="Leger M."/>
            <person name="Sarrasin M."/>
            <person name="Vlcek C."/>
            <person name="Roger A.J."/>
            <person name="Elias M."/>
            <person name="Lang B.F."/>
        </authorList>
    </citation>
    <scope>NUCLEOTIDE SEQUENCE</scope>
    <source>
        <strain evidence="1">And28</strain>
    </source>
</reference>
<dbReference type="Proteomes" id="UP000799049">
    <property type="component" value="Unassembled WGS sequence"/>
</dbReference>
<comment type="caution">
    <text evidence="1">The sequence shown here is derived from an EMBL/GenBank/DDBJ whole genome shotgun (WGS) entry which is preliminary data.</text>
</comment>
<name>A0A8K0AJZ1_ANDGO</name>
<dbReference type="PANTHER" id="PTHR38666">
    <property type="match status" value="1"/>
</dbReference>
<dbReference type="Gene3D" id="3.30.2310.50">
    <property type="entry name" value="Protein of unknown function (DUF3228), domain 1"/>
    <property type="match status" value="2"/>
</dbReference>
<proteinExistence type="predicted"/>
<dbReference type="EMBL" id="VRVR01000024">
    <property type="protein sequence ID" value="KAF0852626.1"/>
    <property type="molecule type" value="Genomic_DNA"/>
</dbReference>
<accession>A0A8K0AJZ1</accession>
<sequence length="231" mass="26268">MVHLLTLNPSLRIFFRKFSCHTAMTSPNSVFLDPFCLRQFEGSFQGTRIQCIPEDFIQHINQFIAQNPNCFEEGYAPFCKHIFIPNFTDARIGYLAITPDNESLLRSGYESRTTDELPVLTRWFDAKDVDVPQASVLDLILYSREQIILENSALSKTVGPDHPMNQPGFTSCQWGLISIKSQDVFRELPMTPITMMRNALGKHEGGSGVPLEKIKYMASVDFWCKHALVKS</sequence>
<keyword evidence="2" id="KW-1185">Reference proteome</keyword>
<dbReference type="Pfam" id="PF11539">
    <property type="entry name" value="DUF3228"/>
    <property type="match status" value="1"/>
</dbReference>
<protein>
    <submittedName>
        <fullName evidence="1">Conserved mitochondrial DUF3228 domain-containing protein</fullName>
    </submittedName>
</protein>
<dbReference type="OrthoDB" id="415460at2759"/>
<evidence type="ECO:0000313" key="1">
    <source>
        <dbReference type="EMBL" id="KAF0852626.1"/>
    </source>
</evidence>
<gene>
    <name evidence="1" type="ORF">ANDGO_08254</name>
</gene>
<organism evidence="1 2">
    <name type="scientific">Andalucia godoyi</name>
    <name type="common">Flagellate</name>
    <dbReference type="NCBI Taxonomy" id="505711"/>
    <lineage>
        <taxon>Eukaryota</taxon>
        <taxon>Discoba</taxon>
        <taxon>Jakobida</taxon>
        <taxon>Andalucina</taxon>
        <taxon>Andaluciidae</taxon>
        <taxon>Andalucia</taxon>
    </lineage>
</organism>
<dbReference type="InterPro" id="IPR021610">
    <property type="entry name" value="DUF3228"/>
</dbReference>
<dbReference type="PANTHER" id="PTHR38666:SF2">
    <property type="entry name" value="FLAGELLAR ASSOCIATED PROTEIN"/>
    <property type="match status" value="1"/>
</dbReference>
<evidence type="ECO:0000313" key="2">
    <source>
        <dbReference type="Proteomes" id="UP000799049"/>
    </source>
</evidence>
<dbReference type="AlphaFoldDB" id="A0A8K0AJZ1"/>